<keyword evidence="3" id="KW-0614">Plasmid</keyword>
<dbReference type="Proteomes" id="UP000259030">
    <property type="component" value="Plasmid pDFI2"/>
</dbReference>
<protein>
    <recommendedName>
        <fullName evidence="2">CheW-like domain-containing protein</fullName>
    </recommendedName>
</protein>
<dbReference type="SUPFAM" id="SSF50341">
    <property type="entry name" value="CheW-like"/>
    <property type="match status" value="1"/>
</dbReference>
<accession>A0A221T222</accession>
<gene>
    <name evidence="3" type="ORF">DFI_17125</name>
</gene>
<geneLocation type="plasmid" evidence="4">
    <name>pdfi2</name>
</geneLocation>
<organism evidence="3 4">
    <name type="scientific">Deinococcus ficus</name>
    <dbReference type="NCBI Taxonomy" id="317577"/>
    <lineage>
        <taxon>Bacteria</taxon>
        <taxon>Thermotogati</taxon>
        <taxon>Deinococcota</taxon>
        <taxon>Deinococci</taxon>
        <taxon>Deinococcales</taxon>
        <taxon>Deinococcaceae</taxon>
        <taxon>Deinococcus</taxon>
    </lineage>
</organism>
<dbReference type="InterPro" id="IPR002545">
    <property type="entry name" value="CheW-lke_dom"/>
</dbReference>
<dbReference type="KEGG" id="dfc:DFI_17125"/>
<feature type="domain" description="CheW-like" evidence="2">
    <location>
        <begin position="34"/>
        <end position="165"/>
    </location>
</feature>
<dbReference type="GO" id="GO:0006935">
    <property type="term" value="P:chemotaxis"/>
    <property type="evidence" value="ECO:0007669"/>
    <property type="project" value="InterPro"/>
</dbReference>
<evidence type="ECO:0000313" key="3">
    <source>
        <dbReference type="EMBL" id="ASN82910.1"/>
    </source>
</evidence>
<dbReference type="Pfam" id="PF01584">
    <property type="entry name" value="CheW"/>
    <property type="match status" value="1"/>
</dbReference>
<dbReference type="AlphaFoldDB" id="A0A221T222"/>
<dbReference type="EMBL" id="CP021083">
    <property type="protein sequence ID" value="ASN82910.1"/>
    <property type="molecule type" value="Genomic_DNA"/>
</dbReference>
<dbReference type="Gene3D" id="2.40.50.180">
    <property type="entry name" value="CheA-289, Domain 4"/>
    <property type="match status" value="1"/>
</dbReference>
<dbReference type="InterPro" id="IPR036061">
    <property type="entry name" value="CheW-like_dom_sf"/>
</dbReference>
<dbReference type="STRING" id="317577.GCA_000419625_03495"/>
<dbReference type="GO" id="GO:0007165">
    <property type="term" value="P:signal transduction"/>
    <property type="evidence" value="ECO:0007669"/>
    <property type="project" value="InterPro"/>
</dbReference>
<evidence type="ECO:0000313" key="4">
    <source>
        <dbReference type="Proteomes" id="UP000259030"/>
    </source>
</evidence>
<evidence type="ECO:0000256" key="1">
    <source>
        <dbReference type="SAM" id="MobiDB-lite"/>
    </source>
</evidence>
<keyword evidence="4" id="KW-1185">Reference proteome</keyword>
<feature type="region of interest" description="Disordered" evidence="1">
    <location>
        <begin position="1"/>
        <end position="28"/>
    </location>
</feature>
<proteinExistence type="predicted"/>
<name>A0A221T222_9DEIO</name>
<reference evidence="3 4" key="1">
    <citation type="submission" date="2017-05" db="EMBL/GenBank/DDBJ databases">
        <title>The complete genome sequence of Deinococcus ficus isolated from the rhizosphere of the Ficus religiosa L. in Taiwan.</title>
        <authorList>
            <person name="Wu K.-M."/>
            <person name="Liao T.-L."/>
            <person name="Liu Y.-M."/>
            <person name="Young C.-C."/>
            <person name="Tsai S.-F."/>
        </authorList>
    </citation>
    <scope>NUCLEOTIDE SEQUENCE [LARGE SCALE GENOMIC DNA]</scope>
    <source>
        <strain evidence="3 4">CC-FR2-10</strain>
        <plasmid evidence="4">pdfi2</plasmid>
    </source>
</reference>
<sequence>MGPAAGRRGLPDQALYPGSGRHPAHPAPVRPAMAETLMLLRACHRVLAVPSGALRRVVPAERLAPMPGTAGALLGLMPASGRAVPVVDLSRLTGLPEAPATLAVICQVGPETLALPVQEVLGFVQEDGAASAELLGPETLLGGYTGGGQKGQRLNLGALHDRLAAHLSPV</sequence>
<dbReference type="PROSITE" id="PS50851">
    <property type="entry name" value="CHEW"/>
    <property type="match status" value="1"/>
</dbReference>
<evidence type="ECO:0000259" key="2">
    <source>
        <dbReference type="PROSITE" id="PS50851"/>
    </source>
</evidence>